<feature type="domain" description="AB hydrolase-1" evidence="1">
    <location>
        <begin position="21"/>
        <end position="166"/>
    </location>
</feature>
<dbReference type="PRINTS" id="PR00111">
    <property type="entry name" value="ABHYDROLASE"/>
</dbReference>
<sequence length="268" mass="28401">MPEVTARGLRFHVQECGTGPPVVVFVHGLAIDNLSSFYYTLASPVAEVGARCVLYDLRGHGLTERTPTGYGVSDAVADLFAVLDALGHYRVHLVGYSFGGAVALNAALAHPGRVAGLVLIDAHGPGDGPGWNEDFLNRLAQSALKLEHERIADQLLAFGERRMSRVAATADALLNRTTLLDDLAAMDPVRPAQLTTLSCPVLAVYGQHSDVADAGRLILRHVPDCALHTMAGHTHFVLPAGTAEILEVLLPWLAHHAGTRVPAAGAAR</sequence>
<dbReference type="InterPro" id="IPR000073">
    <property type="entry name" value="AB_hydrolase_1"/>
</dbReference>
<keyword evidence="3" id="KW-1185">Reference proteome</keyword>
<dbReference type="InterPro" id="IPR050471">
    <property type="entry name" value="AB_hydrolase"/>
</dbReference>
<dbReference type="GO" id="GO:0016787">
    <property type="term" value="F:hydrolase activity"/>
    <property type="evidence" value="ECO:0007669"/>
    <property type="project" value="UniProtKB-KW"/>
</dbReference>
<dbReference type="OrthoDB" id="2645723at2"/>
<dbReference type="AlphaFoldDB" id="A0A5C4J5I2"/>
<accession>A0A5C4J5I2</accession>
<dbReference type="Proteomes" id="UP000309174">
    <property type="component" value="Unassembled WGS sequence"/>
</dbReference>
<protein>
    <submittedName>
        <fullName evidence="2">Alpha/beta hydrolase</fullName>
    </submittedName>
</protein>
<evidence type="ECO:0000313" key="2">
    <source>
        <dbReference type="EMBL" id="TMQ92254.1"/>
    </source>
</evidence>
<keyword evidence="2" id="KW-0378">Hydrolase</keyword>
<comment type="caution">
    <text evidence="2">The sequence shown here is derived from an EMBL/GenBank/DDBJ whole genome shotgun (WGS) entry which is preliminary data.</text>
</comment>
<proteinExistence type="predicted"/>
<dbReference type="Pfam" id="PF00561">
    <property type="entry name" value="Abhydrolase_1"/>
    <property type="match status" value="1"/>
</dbReference>
<dbReference type="InterPro" id="IPR029058">
    <property type="entry name" value="AB_hydrolase_fold"/>
</dbReference>
<dbReference type="RefSeq" id="WP_138648125.1">
    <property type="nucleotide sequence ID" value="NZ_VCKW01000168.1"/>
</dbReference>
<name>A0A5C4J5I2_9ACTN</name>
<dbReference type="PANTHER" id="PTHR43433:SF5">
    <property type="entry name" value="AB HYDROLASE-1 DOMAIN-CONTAINING PROTEIN"/>
    <property type="match status" value="1"/>
</dbReference>
<evidence type="ECO:0000313" key="3">
    <source>
        <dbReference type="Proteomes" id="UP000309174"/>
    </source>
</evidence>
<organism evidence="2 3">
    <name type="scientific">Actinomadura soli</name>
    <dbReference type="NCBI Taxonomy" id="2508997"/>
    <lineage>
        <taxon>Bacteria</taxon>
        <taxon>Bacillati</taxon>
        <taxon>Actinomycetota</taxon>
        <taxon>Actinomycetes</taxon>
        <taxon>Streptosporangiales</taxon>
        <taxon>Thermomonosporaceae</taxon>
        <taxon>Actinomadura</taxon>
    </lineage>
</organism>
<evidence type="ECO:0000259" key="1">
    <source>
        <dbReference type="Pfam" id="PF00561"/>
    </source>
</evidence>
<gene>
    <name evidence="2" type="ORF">ETD83_27565</name>
</gene>
<dbReference type="Gene3D" id="3.40.50.1820">
    <property type="entry name" value="alpha/beta hydrolase"/>
    <property type="match status" value="1"/>
</dbReference>
<dbReference type="EMBL" id="VCKW01000168">
    <property type="protein sequence ID" value="TMQ92254.1"/>
    <property type="molecule type" value="Genomic_DNA"/>
</dbReference>
<reference evidence="2 3" key="1">
    <citation type="submission" date="2019-05" db="EMBL/GenBank/DDBJ databases">
        <title>Draft genome sequence of Actinomadura sp. 14C53.</title>
        <authorList>
            <person name="Saricaoglu S."/>
            <person name="Isik K."/>
        </authorList>
    </citation>
    <scope>NUCLEOTIDE SEQUENCE [LARGE SCALE GENOMIC DNA]</scope>
    <source>
        <strain evidence="2 3">14C53</strain>
    </source>
</reference>
<dbReference type="PANTHER" id="PTHR43433">
    <property type="entry name" value="HYDROLASE, ALPHA/BETA FOLD FAMILY PROTEIN"/>
    <property type="match status" value="1"/>
</dbReference>
<dbReference type="SUPFAM" id="SSF53474">
    <property type="entry name" value="alpha/beta-Hydrolases"/>
    <property type="match status" value="1"/>
</dbReference>